<dbReference type="EMBL" id="JAWDJX010000017">
    <property type="protein sequence ID" value="KAK3053062.1"/>
    <property type="molecule type" value="Genomic_DNA"/>
</dbReference>
<dbReference type="Gene3D" id="3.30.43.10">
    <property type="entry name" value="Uridine Diphospho-n-acetylenolpyruvylglucosamine Reductase, domain 2"/>
    <property type="match status" value="1"/>
</dbReference>
<dbReference type="AlphaFoldDB" id="A0AAJ0DFG0"/>
<dbReference type="InterPro" id="IPR036318">
    <property type="entry name" value="FAD-bd_PCMH-like_sf"/>
</dbReference>
<dbReference type="PROSITE" id="PS51387">
    <property type="entry name" value="FAD_PCMH"/>
    <property type="match status" value="1"/>
</dbReference>
<feature type="domain" description="FAD-binding PCMH-type" evidence="1">
    <location>
        <begin position="79"/>
        <end position="145"/>
    </location>
</feature>
<protein>
    <recommendedName>
        <fullName evidence="1">FAD-binding PCMH-type domain-containing protein</fullName>
    </recommendedName>
</protein>
<evidence type="ECO:0000259" key="1">
    <source>
        <dbReference type="PROSITE" id="PS51387"/>
    </source>
</evidence>
<name>A0AAJ0DFG0_9PEZI</name>
<sequence length="145" mass="16158">MATTTPPTRYEDPEVQKAHTDLYLGSSERPLYPVLPLGMSTEDFDQVIHQFVEALGSKNVFAGEALQDYIDPYEIDEPGANARYRVQRPPTIEALQKVLQVANKHGIPLWTFSRGKNIGYGGPAPRLPGSVALDLHRMDKILEVN</sequence>
<proteinExistence type="predicted"/>
<comment type="caution">
    <text evidence="2">The sequence shown here is derived from an EMBL/GenBank/DDBJ whole genome shotgun (WGS) entry which is preliminary data.</text>
</comment>
<dbReference type="GO" id="GO:0071949">
    <property type="term" value="F:FAD binding"/>
    <property type="evidence" value="ECO:0007669"/>
    <property type="project" value="InterPro"/>
</dbReference>
<keyword evidence="3" id="KW-1185">Reference proteome</keyword>
<accession>A0AAJ0DFG0</accession>
<gene>
    <name evidence="2" type="ORF">LTR09_005688</name>
</gene>
<evidence type="ECO:0000313" key="3">
    <source>
        <dbReference type="Proteomes" id="UP001271007"/>
    </source>
</evidence>
<dbReference type="InterPro" id="IPR016166">
    <property type="entry name" value="FAD-bd_PCMH"/>
</dbReference>
<evidence type="ECO:0000313" key="2">
    <source>
        <dbReference type="EMBL" id="KAK3053062.1"/>
    </source>
</evidence>
<dbReference type="InterPro" id="IPR006094">
    <property type="entry name" value="Oxid_FAD_bind_N"/>
</dbReference>
<dbReference type="InterPro" id="IPR016167">
    <property type="entry name" value="FAD-bd_PCMH_sub1"/>
</dbReference>
<dbReference type="SUPFAM" id="SSF56176">
    <property type="entry name" value="FAD-binding/transporter-associated domain-like"/>
    <property type="match status" value="1"/>
</dbReference>
<dbReference type="Pfam" id="PF01565">
    <property type="entry name" value="FAD_binding_4"/>
    <property type="match status" value="1"/>
</dbReference>
<organism evidence="2 3">
    <name type="scientific">Extremus antarcticus</name>
    <dbReference type="NCBI Taxonomy" id="702011"/>
    <lineage>
        <taxon>Eukaryota</taxon>
        <taxon>Fungi</taxon>
        <taxon>Dikarya</taxon>
        <taxon>Ascomycota</taxon>
        <taxon>Pezizomycotina</taxon>
        <taxon>Dothideomycetes</taxon>
        <taxon>Dothideomycetidae</taxon>
        <taxon>Mycosphaerellales</taxon>
        <taxon>Extremaceae</taxon>
        <taxon>Extremus</taxon>
    </lineage>
</organism>
<reference evidence="2" key="1">
    <citation type="submission" date="2023-04" db="EMBL/GenBank/DDBJ databases">
        <title>Black Yeasts Isolated from many extreme environments.</title>
        <authorList>
            <person name="Coleine C."/>
            <person name="Stajich J.E."/>
            <person name="Selbmann L."/>
        </authorList>
    </citation>
    <scope>NUCLEOTIDE SEQUENCE</scope>
    <source>
        <strain evidence="2">CCFEE 5312</strain>
    </source>
</reference>
<dbReference type="Proteomes" id="UP001271007">
    <property type="component" value="Unassembled WGS sequence"/>
</dbReference>